<dbReference type="EMBL" id="CM026424">
    <property type="protein sequence ID" value="KAG0580773.1"/>
    <property type="molecule type" value="Genomic_DNA"/>
</dbReference>
<dbReference type="AlphaFoldDB" id="A0A8T0IE61"/>
<accession>A0A8T0IE61</accession>
<evidence type="ECO:0000313" key="2">
    <source>
        <dbReference type="Proteomes" id="UP000822688"/>
    </source>
</evidence>
<proteinExistence type="predicted"/>
<keyword evidence="2" id="KW-1185">Reference proteome</keyword>
<organism evidence="1 2">
    <name type="scientific">Ceratodon purpureus</name>
    <name type="common">Fire moss</name>
    <name type="synonym">Dicranum purpureum</name>
    <dbReference type="NCBI Taxonomy" id="3225"/>
    <lineage>
        <taxon>Eukaryota</taxon>
        <taxon>Viridiplantae</taxon>
        <taxon>Streptophyta</taxon>
        <taxon>Embryophyta</taxon>
        <taxon>Bryophyta</taxon>
        <taxon>Bryophytina</taxon>
        <taxon>Bryopsida</taxon>
        <taxon>Dicranidae</taxon>
        <taxon>Pseudoditrichales</taxon>
        <taxon>Ditrichaceae</taxon>
        <taxon>Ceratodon</taxon>
    </lineage>
</organism>
<comment type="caution">
    <text evidence="1">The sequence shown here is derived from an EMBL/GenBank/DDBJ whole genome shotgun (WGS) entry which is preliminary data.</text>
</comment>
<gene>
    <name evidence="1" type="ORF">KC19_4G198100</name>
</gene>
<protein>
    <submittedName>
        <fullName evidence="1">Uncharacterized protein</fullName>
    </submittedName>
</protein>
<sequence>MTKAWVRNSSPTGSVFRSAIVMHGHGWQWLTGSEIGDPPYAVASSLSTQYTGVLFRVVLGGMMLLGITSRDKVHATPVV</sequence>
<dbReference type="Proteomes" id="UP000822688">
    <property type="component" value="Chromosome 4"/>
</dbReference>
<name>A0A8T0IE61_CERPU</name>
<evidence type="ECO:0000313" key="1">
    <source>
        <dbReference type="EMBL" id="KAG0580773.1"/>
    </source>
</evidence>
<reference evidence="1" key="1">
    <citation type="submission" date="2020-06" db="EMBL/GenBank/DDBJ databases">
        <title>WGS assembly of Ceratodon purpureus strain R40.</title>
        <authorList>
            <person name="Carey S.B."/>
            <person name="Jenkins J."/>
            <person name="Shu S."/>
            <person name="Lovell J.T."/>
            <person name="Sreedasyam A."/>
            <person name="Maumus F."/>
            <person name="Tiley G.P."/>
            <person name="Fernandez-Pozo N."/>
            <person name="Barry K."/>
            <person name="Chen C."/>
            <person name="Wang M."/>
            <person name="Lipzen A."/>
            <person name="Daum C."/>
            <person name="Saski C.A."/>
            <person name="Payton A.C."/>
            <person name="Mcbreen J.C."/>
            <person name="Conrad R.E."/>
            <person name="Kollar L.M."/>
            <person name="Olsson S."/>
            <person name="Huttunen S."/>
            <person name="Landis J.B."/>
            <person name="Wickett N.J."/>
            <person name="Johnson M.G."/>
            <person name="Rensing S.A."/>
            <person name="Grimwood J."/>
            <person name="Schmutz J."/>
            <person name="Mcdaniel S.F."/>
        </authorList>
    </citation>
    <scope>NUCLEOTIDE SEQUENCE</scope>
    <source>
        <strain evidence="1">R40</strain>
    </source>
</reference>